<evidence type="ECO:0000313" key="1">
    <source>
        <dbReference type="EMBL" id="AVP88181.1"/>
    </source>
</evidence>
<dbReference type="AlphaFoldDB" id="A0A2P1PA84"/>
<gene>
    <name evidence="1" type="ORF">phytr_12570</name>
</gene>
<evidence type="ECO:0000313" key="2">
    <source>
        <dbReference type="Proteomes" id="UP000241762"/>
    </source>
</evidence>
<accession>A0A2P1PA84</accession>
<organism evidence="1 2">
    <name type="scientific">Candidatus Phycorickettsia trachydisci</name>
    <dbReference type="NCBI Taxonomy" id="2115978"/>
    <lineage>
        <taxon>Bacteria</taxon>
        <taxon>Pseudomonadati</taxon>
        <taxon>Pseudomonadota</taxon>
        <taxon>Alphaproteobacteria</taxon>
        <taxon>Rickettsiales</taxon>
        <taxon>Rickettsiaceae</taxon>
        <taxon>Candidatus Phycorickettsia</taxon>
    </lineage>
</organism>
<sequence length="910" mass="104541">MGKKHKKPTKHSKQSITAQDSKTLEPLVNEIQQDDLYFIQLDPSTHDIEGVLGEALLNLISFGLEDPKFLETAGYIIDFLKPDMSSARMREIIEMSVNCIATLLNQKKGLQFKLVFKFFIEKLNIDISNDVLKQIKPDKGVKKLIEKIVEKKEIYFAMPDEYQQKATEIILSYSLPITQIMDKILRGEVVEYKGQGNDLSSLLNEIERLPEQLIISTKKVALNSLAMFYTSVANQDDFLKLQDVLKDRDIDLTTDLEMNVRILAILRDQNKFGECRNLADHMKAQIDKIKSKKNEDGTESVDNTDREVITHALNGIGYYYITTVQFQEALESMLEASLTNPKDTFRCCDTIVGIIDYLPFEHKEVWLEKFVTNWPLGTLGHSLLKWFKQGYELRKSHSDVLTKYISNTNALLQKPLIKKEKQLLKAMNTLFKINKIYFHANNHNEVETFELLRDLESDPHILHSFKMLARLNSLNLLPISDLVIQEINKLEVDYGRLDQCMHMVQIGLNASCSPQDKQYKCFEKAIRYLRVLNKTFIENVELPKDYYSNLISINQATAIRAAFLGYPSEEYLEILQDKRFALNSYFIASLSDIVSYIRSTTKTLKQNDIDQFTDSAAQTSSQKLETKDASKVSQLKPITSNLKTISLLDESTREQKEISQNIEPITKLTPDAQTKTTEKPPIIDDTETSLPSISKTLSHEDYEMLALIEHNYHQSLKESKNKQILGTEVPSWHYKDDRNEFKIQATDPDVANLKPNIFIKIDQDTLNFLKKRAKVKAEKFICEFNKNRIGRPQDQSSFLPIKHDTWSLKPMGYKDRLASTKKFFNSTGDLYILDLFLSHQESETAKREGVSVKKIPCPTLLLTNTSHSTPSFLELLDHYNLIPQDDTDNADSPPKFDTVQEYISGEILEV</sequence>
<name>A0A2P1PA84_9RICK</name>
<reference evidence="1 2" key="1">
    <citation type="submission" date="2018-03" db="EMBL/GenBank/DDBJ databases">
        <title>A gene transfer event suggests a long-term partnership between eustigmatophyte algae and a novel lineage of endosymbiotic bacteria.</title>
        <authorList>
            <person name="Yurchenko T."/>
            <person name="Sevcikova T."/>
            <person name="Pribyl P."/>
            <person name="El Karkouri K."/>
            <person name="Klimes V."/>
            <person name="Amaral R."/>
            <person name="Zbrankova V."/>
            <person name="Kim E."/>
            <person name="Raoult D."/>
            <person name="Santos L.M.A."/>
            <person name="Elias M."/>
        </authorList>
    </citation>
    <scope>NUCLEOTIDE SEQUENCE [LARGE SCALE GENOMIC DNA]</scope>
    <source>
        <strain evidence="1">CCALA 838</strain>
    </source>
</reference>
<dbReference type="EMBL" id="CP027845">
    <property type="protein sequence ID" value="AVP88181.1"/>
    <property type="molecule type" value="Genomic_DNA"/>
</dbReference>
<dbReference type="KEGG" id="ptc:phytr_12570"/>
<dbReference type="RefSeq" id="WP_106874992.1">
    <property type="nucleotide sequence ID" value="NZ_CP027845.1"/>
</dbReference>
<proteinExistence type="predicted"/>
<protein>
    <submittedName>
        <fullName evidence="1">Uncharacterized protein</fullName>
    </submittedName>
</protein>
<dbReference type="Proteomes" id="UP000241762">
    <property type="component" value="Chromosome"/>
</dbReference>
<keyword evidence="2" id="KW-1185">Reference proteome</keyword>